<protein>
    <submittedName>
        <fullName evidence="3">Uncharacterized protein LOC113521464</fullName>
    </submittedName>
</protein>
<dbReference type="RefSeq" id="XP_026762792.1">
    <property type="nucleotide sequence ID" value="XM_026906991.3"/>
</dbReference>
<dbReference type="Proteomes" id="UP001652740">
    <property type="component" value="Unplaced"/>
</dbReference>
<evidence type="ECO:0000313" key="2">
    <source>
        <dbReference type="Proteomes" id="UP001652740"/>
    </source>
</evidence>
<dbReference type="AlphaFoldDB" id="A0A6J1X157"/>
<feature type="signal peptide" evidence="1">
    <location>
        <begin position="1"/>
        <end position="16"/>
    </location>
</feature>
<accession>A0A6J1X157</accession>
<keyword evidence="1" id="KW-0732">Signal</keyword>
<evidence type="ECO:0000256" key="1">
    <source>
        <dbReference type="SAM" id="SignalP"/>
    </source>
</evidence>
<keyword evidence="2" id="KW-1185">Reference proteome</keyword>
<name>A0A6J1X157_GALME</name>
<sequence length="221" mass="23704">MYKLVVLSVLLALAVAEPEPKPGTFIAPLPISPYANVVVPASTTITKQASSILHPSPFVYNTPVALTHFIKKRSAPLTYIAPSYAAPLAATYNAPIARPPLFASPFVAPLPYVAATHLIKKRSAPFLPTTYITPTTYAASTPLLASTYTTTPLLSSPLIPSTPIISSPVTHFIKKRSAPFVSLTPTAYSQQSRIDLQSTPVINTQYTYPLPASPIAYSHVF</sequence>
<evidence type="ECO:0000313" key="3">
    <source>
        <dbReference type="RefSeq" id="XP_026762792.1"/>
    </source>
</evidence>
<gene>
    <name evidence="3" type="primary">LOC113521464</name>
</gene>
<reference evidence="3" key="1">
    <citation type="submission" date="2025-08" db="UniProtKB">
        <authorList>
            <consortium name="RefSeq"/>
        </authorList>
    </citation>
    <scope>IDENTIFICATION</scope>
    <source>
        <tissue evidence="3">Whole larvae</tissue>
    </source>
</reference>
<feature type="chain" id="PRO_5027022758" evidence="1">
    <location>
        <begin position="17"/>
        <end position="221"/>
    </location>
</feature>
<dbReference type="KEGG" id="gmw:113521464"/>
<proteinExistence type="predicted"/>
<dbReference type="GeneID" id="113521464"/>
<dbReference type="OrthoDB" id="7466056at2759"/>
<dbReference type="InParanoid" id="A0A6J1X157"/>
<organism evidence="2 3">
    <name type="scientific">Galleria mellonella</name>
    <name type="common">Greater wax moth</name>
    <dbReference type="NCBI Taxonomy" id="7137"/>
    <lineage>
        <taxon>Eukaryota</taxon>
        <taxon>Metazoa</taxon>
        <taxon>Ecdysozoa</taxon>
        <taxon>Arthropoda</taxon>
        <taxon>Hexapoda</taxon>
        <taxon>Insecta</taxon>
        <taxon>Pterygota</taxon>
        <taxon>Neoptera</taxon>
        <taxon>Endopterygota</taxon>
        <taxon>Lepidoptera</taxon>
        <taxon>Glossata</taxon>
        <taxon>Ditrysia</taxon>
        <taxon>Pyraloidea</taxon>
        <taxon>Pyralidae</taxon>
        <taxon>Galleriinae</taxon>
        <taxon>Galleria</taxon>
    </lineage>
</organism>